<protein>
    <submittedName>
        <fullName evidence="1">Uncharacterized protein</fullName>
    </submittedName>
</protein>
<dbReference type="AlphaFoldDB" id="A0A8J7QAJ7"/>
<reference evidence="1" key="1">
    <citation type="submission" date="2021-03" db="EMBL/GenBank/DDBJ databases">
        <authorList>
            <person name="Wang G."/>
        </authorList>
    </citation>
    <scope>NUCLEOTIDE SEQUENCE</scope>
    <source>
        <strain evidence="1">KCTC 12899</strain>
    </source>
</reference>
<dbReference type="RefSeq" id="WP_207860638.1">
    <property type="nucleotide sequence ID" value="NZ_JAFREP010000018.1"/>
</dbReference>
<organism evidence="1 2">
    <name type="scientific">Acanthopleuribacter pedis</name>
    <dbReference type="NCBI Taxonomy" id="442870"/>
    <lineage>
        <taxon>Bacteria</taxon>
        <taxon>Pseudomonadati</taxon>
        <taxon>Acidobacteriota</taxon>
        <taxon>Holophagae</taxon>
        <taxon>Acanthopleuribacterales</taxon>
        <taxon>Acanthopleuribacteraceae</taxon>
        <taxon>Acanthopleuribacter</taxon>
    </lineage>
</organism>
<name>A0A8J7QAJ7_9BACT</name>
<sequence length="145" mass="16634">MSPPTRAALYSETDRFRHQFNEHVTRRFDVAVDELTSQAQVYNLLSSTNSDVKKTPILLFVHTQTYNTSFFEELFSLKDTTDALKTPIIIWSDRLNRAEISALYRLGATSVIHQDAQTNSLAKTLSDMGEYWFRSVILPRPGFRG</sequence>
<evidence type="ECO:0000313" key="1">
    <source>
        <dbReference type="EMBL" id="MBO1320685.1"/>
    </source>
</evidence>
<dbReference type="Proteomes" id="UP000664417">
    <property type="component" value="Unassembled WGS sequence"/>
</dbReference>
<gene>
    <name evidence="1" type="ORF">J3U88_19560</name>
</gene>
<keyword evidence="2" id="KW-1185">Reference proteome</keyword>
<proteinExistence type="predicted"/>
<accession>A0A8J7QAJ7</accession>
<dbReference type="EMBL" id="JAFREP010000018">
    <property type="protein sequence ID" value="MBO1320685.1"/>
    <property type="molecule type" value="Genomic_DNA"/>
</dbReference>
<comment type="caution">
    <text evidence="1">The sequence shown here is derived from an EMBL/GenBank/DDBJ whole genome shotgun (WGS) entry which is preliminary data.</text>
</comment>
<evidence type="ECO:0000313" key="2">
    <source>
        <dbReference type="Proteomes" id="UP000664417"/>
    </source>
</evidence>